<feature type="region of interest" description="Disordered" evidence="1">
    <location>
        <begin position="1"/>
        <end position="21"/>
    </location>
</feature>
<keyword evidence="2" id="KW-0472">Membrane</keyword>
<dbReference type="AlphaFoldDB" id="A0A3G4V7C7"/>
<dbReference type="Proteomes" id="UP000279760">
    <property type="component" value="Chromosome 1"/>
</dbReference>
<reference evidence="3 4" key="1">
    <citation type="submission" date="2018-11" db="EMBL/GenBank/DDBJ databases">
        <title>Complete Genome Sequence of Vbrio mediterranei 117-T6: a Potential Pathogen Bacteria Isolated from the Conchocelis of Pyropia.</title>
        <authorList>
            <person name="Liu Q."/>
        </authorList>
    </citation>
    <scope>NUCLEOTIDE SEQUENCE [LARGE SCALE GENOMIC DNA]</scope>
    <source>
        <strain evidence="3 4">117-T6</strain>
    </source>
</reference>
<feature type="transmembrane region" description="Helical" evidence="2">
    <location>
        <begin position="26"/>
        <end position="44"/>
    </location>
</feature>
<accession>A0A3G4V7C7</accession>
<evidence type="ECO:0000256" key="1">
    <source>
        <dbReference type="SAM" id="MobiDB-lite"/>
    </source>
</evidence>
<feature type="transmembrane region" description="Helical" evidence="2">
    <location>
        <begin position="56"/>
        <end position="75"/>
    </location>
</feature>
<proteinExistence type="predicted"/>
<gene>
    <name evidence="3" type="ORF">ECB94_04895</name>
</gene>
<dbReference type="EMBL" id="CP033577">
    <property type="protein sequence ID" value="AYV20686.1"/>
    <property type="molecule type" value="Genomic_DNA"/>
</dbReference>
<dbReference type="GeneID" id="64086993"/>
<evidence type="ECO:0000313" key="3">
    <source>
        <dbReference type="EMBL" id="AYV20686.1"/>
    </source>
</evidence>
<sequence length="98" mass="11101">MIKENQSRSKHQSKANKLSENSRDPLWLTVSYTIFTYLLLSYVLPNYLGTETAVGMALVGLLAEYALYVSSLWLLPELIALVRSFKSESDIETVQKTI</sequence>
<protein>
    <submittedName>
        <fullName evidence="3">Uncharacterized protein</fullName>
    </submittedName>
</protein>
<keyword evidence="2" id="KW-1133">Transmembrane helix</keyword>
<keyword evidence="2" id="KW-0812">Transmembrane</keyword>
<evidence type="ECO:0000256" key="2">
    <source>
        <dbReference type="SAM" id="Phobius"/>
    </source>
</evidence>
<dbReference type="RefSeq" id="WP_031494511.1">
    <property type="nucleotide sequence ID" value="NZ_CP033577.1"/>
</dbReference>
<evidence type="ECO:0000313" key="4">
    <source>
        <dbReference type="Proteomes" id="UP000279760"/>
    </source>
</evidence>
<organism evidence="3 4">
    <name type="scientific">Vibrio mediterranei</name>
    <dbReference type="NCBI Taxonomy" id="689"/>
    <lineage>
        <taxon>Bacteria</taxon>
        <taxon>Pseudomonadati</taxon>
        <taxon>Pseudomonadota</taxon>
        <taxon>Gammaproteobacteria</taxon>
        <taxon>Vibrionales</taxon>
        <taxon>Vibrionaceae</taxon>
        <taxon>Vibrio</taxon>
    </lineage>
</organism>
<name>A0A3G4V7C7_9VIBR</name>